<dbReference type="RefSeq" id="WP_419190798.1">
    <property type="nucleotide sequence ID" value="NZ_CP036434.1"/>
</dbReference>
<protein>
    <submittedName>
        <fullName evidence="2">Bacterial type II/III secretion system short domain protein</fullName>
    </submittedName>
</protein>
<gene>
    <name evidence="2" type="ORF">Poly30_01960</name>
</gene>
<dbReference type="Pfam" id="PF03958">
    <property type="entry name" value="Secretin_N"/>
    <property type="match status" value="1"/>
</dbReference>
<evidence type="ECO:0000259" key="1">
    <source>
        <dbReference type="Pfam" id="PF03958"/>
    </source>
</evidence>
<dbReference type="Proteomes" id="UP000320390">
    <property type="component" value="Chromosome"/>
</dbReference>
<organism evidence="2 3">
    <name type="scientific">Saltatorellus ferox</name>
    <dbReference type="NCBI Taxonomy" id="2528018"/>
    <lineage>
        <taxon>Bacteria</taxon>
        <taxon>Pseudomonadati</taxon>
        <taxon>Planctomycetota</taxon>
        <taxon>Planctomycetia</taxon>
        <taxon>Planctomycetia incertae sedis</taxon>
        <taxon>Saltatorellus</taxon>
    </lineage>
</organism>
<dbReference type="AlphaFoldDB" id="A0A518EKT5"/>
<dbReference type="InterPro" id="IPR038591">
    <property type="entry name" value="NolW-like_sf"/>
</dbReference>
<dbReference type="EMBL" id="CP036434">
    <property type="protein sequence ID" value="QDV04703.1"/>
    <property type="molecule type" value="Genomic_DNA"/>
</dbReference>
<feature type="domain" description="NolW-like" evidence="1">
    <location>
        <begin position="38"/>
        <end position="76"/>
    </location>
</feature>
<accession>A0A518EKT5</accession>
<reference evidence="2 3" key="1">
    <citation type="submission" date="2019-02" db="EMBL/GenBank/DDBJ databases">
        <title>Deep-cultivation of Planctomycetes and their phenomic and genomic characterization uncovers novel biology.</title>
        <authorList>
            <person name="Wiegand S."/>
            <person name="Jogler M."/>
            <person name="Boedeker C."/>
            <person name="Pinto D."/>
            <person name="Vollmers J."/>
            <person name="Rivas-Marin E."/>
            <person name="Kohn T."/>
            <person name="Peeters S.H."/>
            <person name="Heuer A."/>
            <person name="Rast P."/>
            <person name="Oberbeckmann S."/>
            <person name="Bunk B."/>
            <person name="Jeske O."/>
            <person name="Meyerdierks A."/>
            <person name="Storesund J.E."/>
            <person name="Kallscheuer N."/>
            <person name="Luecker S."/>
            <person name="Lage O.M."/>
            <person name="Pohl T."/>
            <person name="Merkel B.J."/>
            <person name="Hornburger P."/>
            <person name="Mueller R.-W."/>
            <person name="Bruemmer F."/>
            <person name="Labrenz M."/>
            <person name="Spormann A.M."/>
            <person name="Op den Camp H."/>
            <person name="Overmann J."/>
            <person name="Amann R."/>
            <person name="Jetten M.S.M."/>
            <person name="Mascher T."/>
            <person name="Medema M.H."/>
            <person name="Devos D.P."/>
            <person name="Kaster A.-K."/>
            <person name="Ovreas L."/>
            <person name="Rohde M."/>
            <person name="Galperin M.Y."/>
            <person name="Jogler C."/>
        </authorList>
    </citation>
    <scope>NUCLEOTIDE SEQUENCE [LARGE SCALE GENOMIC DNA]</scope>
    <source>
        <strain evidence="2 3">Poly30</strain>
    </source>
</reference>
<dbReference type="InterPro" id="IPR005644">
    <property type="entry name" value="NolW-like"/>
</dbReference>
<evidence type="ECO:0000313" key="3">
    <source>
        <dbReference type="Proteomes" id="UP000320390"/>
    </source>
</evidence>
<sequence length="78" mass="8726">MIQHPLEQISPTNISLGLRRFRRPLRGIWSRALGLNPAEPRADDPRILSDDRTNSLILTATAERLADIKDLIAALDAK</sequence>
<keyword evidence="3" id="KW-1185">Reference proteome</keyword>
<proteinExistence type="predicted"/>
<dbReference type="Gene3D" id="3.30.1370.120">
    <property type="match status" value="1"/>
</dbReference>
<name>A0A518EKT5_9BACT</name>
<evidence type="ECO:0000313" key="2">
    <source>
        <dbReference type="EMBL" id="QDV04703.1"/>
    </source>
</evidence>